<reference evidence="1" key="1">
    <citation type="journal article" date="2020" name="Nature">
        <title>Giant virus diversity and host interactions through global metagenomics.</title>
        <authorList>
            <person name="Schulz F."/>
            <person name="Roux S."/>
            <person name="Paez-Espino D."/>
            <person name="Jungbluth S."/>
            <person name="Walsh D.A."/>
            <person name="Denef V.J."/>
            <person name="McMahon K.D."/>
            <person name="Konstantinidis K.T."/>
            <person name="Eloe-Fadrosh E.A."/>
            <person name="Kyrpides N.C."/>
            <person name="Woyke T."/>
        </authorList>
    </citation>
    <scope>NUCLEOTIDE SEQUENCE</scope>
    <source>
        <strain evidence="1">GVMAG-M-3300023179-97</strain>
    </source>
</reference>
<name>A0A6C0HG78_9ZZZZ</name>
<accession>A0A6C0HG78</accession>
<organism evidence="1">
    <name type="scientific">viral metagenome</name>
    <dbReference type="NCBI Taxonomy" id="1070528"/>
    <lineage>
        <taxon>unclassified sequences</taxon>
        <taxon>metagenomes</taxon>
        <taxon>organismal metagenomes</taxon>
    </lineage>
</organism>
<dbReference type="InterPro" id="IPR029044">
    <property type="entry name" value="Nucleotide-diphossugar_trans"/>
</dbReference>
<sequence length="269" mass="32228">MKILLVCIIIILTCLLIYSIYYQPNIIFTCTTFFDFTKQDRWITFCQGIDSILQYHSPETLSRIVRWVVVNEYSPNSNMDWVTICQQKYPFIEVIQKTYNQKGQAASMNIILDTIRPYSYWIHWEETWYIEKPCFNKMMRIMDTTDITQLQITKLNNTVNWLDGPHHCLKDYCIILPTKDTHKYLDECPYTMKPEFWSNWPHYSLLPSINRVSDYKYLGYFSTDPALWPIKFEWDFARRWYKAGCTKAVLPDGPAVRDFKNHKSTYTKD</sequence>
<dbReference type="EMBL" id="MN739944">
    <property type="protein sequence ID" value="QHT79033.1"/>
    <property type="molecule type" value="Genomic_DNA"/>
</dbReference>
<dbReference type="AlphaFoldDB" id="A0A6C0HG78"/>
<proteinExistence type="predicted"/>
<evidence type="ECO:0000313" key="1">
    <source>
        <dbReference type="EMBL" id="QHT79033.1"/>
    </source>
</evidence>
<protein>
    <submittedName>
        <fullName evidence="1">Uncharacterized protein</fullName>
    </submittedName>
</protein>
<dbReference type="SUPFAM" id="SSF53448">
    <property type="entry name" value="Nucleotide-diphospho-sugar transferases"/>
    <property type="match status" value="1"/>
</dbReference>